<reference evidence="2" key="1">
    <citation type="journal article" date="2014" name="Int. J. Syst. Evol. Microbiol.">
        <title>Complete genome sequence of Corynebacterium casei LMG S-19264T (=DSM 44701T), isolated from a smear-ripened cheese.</title>
        <authorList>
            <consortium name="US DOE Joint Genome Institute (JGI-PGF)"/>
            <person name="Walter F."/>
            <person name="Albersmeier A."/>
            <person name="Kalinowski J."/>
            <person name="Ruckert C."/>
        </authorList>
    </citation>
    <scope>NUCLEOTIDE SEQUENCE</scope>
    <source>
        <strain evidence="2">CCM 7086</strain>
    </source>
</reference>
<organism evidence="2 3">
    <name type="scientific">Oxalicibacterium flavum</name>
    <dbReference type="NCBI Taxonomy" id="179467"/>
    <lineage>
        <taxon>Bacteria</taxon>
        <taxon>Pseudomonadati</taxon>
        <taxon>Pseudomonadota</taxon>
        <taxon>Betaproteobacteria</taxon>
        <taxon>Burkholderiales</taxon>
        <taxon>Oxalobacteraceae</taxon>
        <taxon>Oxalicibacterium</taxon>
    </lineage>
</organism>
<feature type="transmembrane region" description="Helical" evidence="1">
    <location>
        <begin position="51"/>
        <end position="75"/>
    </location>
</feature>
<dbReference type="EMBL" id="BMCG01000004">
    <property type="protein sequence ID" value="GGC11775.1"/>
    <property type="molecule type" value="Genomic_DNA"/>
</dbReference>
<gene>
    <name evidence="2" type="ORF">GCM10007205_21130</name>
</gene>
<dbReference type="Proteomes" id="UP000620266">
    <property type="component" value="Unassembled WGS sequence"/>
</dbReference>
<protein>
    <recommendedName>
        <fullName evidence="4">Phage holin family protein</fullName>
    </recommendedName>
</protein>
<keyword evidence="3" id="KW-1185">Reference proteome</keyword>
<name>A0A8J2UN59_9BURK</name>
<dbReference type="RefSeq" id="WP_188396229.1">
    <property type="nucleotide sequence ID" value="NZ_BMCG01000004.1"/>
</dbReference>
<accession>A0A8J2UN59</accession>
<evidence type="ECO:0000313" key="2">
    <source>
        <dbReference type="EMBL" id="GGC11775.1"/>
    </source>
</evidence>
<dbReference type="InterPro" id="IPR009937">
    <property type="entry name" value="Phage_holin_3_6"/>
</dbReference>
<keyword evidence="1" id="KW-0812">Transmembrane</keyword>
<reference evidence="2" key="2">
    <citation type="submission" date="2020-09" db="EMBL/GenBank/DDBJ databases">
        <authorList>
            <person name="Sun Q."/>
            <person name="Sedlacek I."/>
        </authorList>
    </citation>
    <scope>NUCLEOTIDE SEQUENCE</scope>
    <source>
        <strain evidence="2">CCM 7086</strain>
    </source>
</reference>
<evidence type="ECO:0000313" key="3">
    <source>
        <dbReference type="Proteomes" id="UP000620266"/>
    </source>
</evidence>
<dbReference type="Pfam" id="PF07332">
    <property type="entry name" value="Phage_holin_3_6"/>
    <property type="match status" value="1"/>
</dbReference>
<proteinExistence type="predicted"/>
<keyword evidence="1" id="KW-0472">Membrane</keyword>
<keyword evidence="1" id="KW-1133">Transmembrane helix</keyword>
<dbReference type="AlphaFoldDB" id="A0A8J2UN59"/>
<evidence type="ECO:0000256" key="1">
    <source>
        <dbReference type="SAM" id="Phobius"/>
    </source>
</evidence>
<evidence type="ECO:0008006" key="4">
    <source>
        <dbReference type="Google" id="ProtNLM"/>
    </source>
</evidence>
<feature type="transmembrane region" description="Helical" evidence="1">
    <location>
        <begin position="81"/>
        <end position="104"/>
    </location>
</feature>
<sequence>MDNQPASARNTGSTLLGGVSGLIRNTVGLLMSRVELAAVELAEIRANAGRLVVLTIVGAIVAWFAVAYWSALIVYLSWPSLGWKILLIMALVATVAVIAIFLYIRSMVSQGLFSMPATMEELRNDRDALSQ</sequence>
<comment type="caution">
    <text evidence="2">The sequence shown here is derived from an EMBL/GenBank/DDBJ whole genome shotgun (WGS) entry which is preliminary data.</text>
</comment>